<dbReference type="Pfam" id="PF02535">
    <property type="entry name" value="Zip"/>
    <property type="match status" value="1"/>
</dbReference>
<evidence type="ECO:0000313" key="8">
    <source>
        <dbReference type="Proteomes" id="UP001337655"/>
    </source>
</evidence>
<dbReference type="GO" id="GO:0005385">
    <property type="term" value="F:zinc ion transmembrane transporter activity"/>
    <property type="evidence" value="ECO:0007669"/>
    <property type="project" value="TreeGrafter"/>
</dbReference>
<evidence type="ECO:0000256" key="3">
    <source>
        <dbReference type="ARBA" id="ARBA00022989"/>
    </source>
</evidence>
<keyword evidence="4 6" id="KW-0472">Membrane</keyword>
<feature type="transmembrane region" description="Helical" evidence="6">
    <location>
        <begin position="327"/>
        <end position="348"/>
    </location>
</feature>
<feature type="region of interest" description="Disordered" evidence="5">
    <location>
        <begin position="1"/>
        <end position="22"/>
    </location>
</feature>
<feature type="transmembrane region" description="Helical" evidence="6">
    <location>
        <begin position="226"/>
        <end position="247"/>
    </location>
</feature>
<comment type="caution">
    <text evidence="7">The sequence shown here is derived from an EMBL/GenBank/DDBJ whole genome shotgun (WGS) entry which is preliminary data.</text>
</comment>
<dbReference type="Proteomes" id="UP001337655">
    <property type="component" value="Unassembled WGS sequence"/>
</dbReference>
<dbReference type="InterPro" id="IPR003689">
    <property type="entry name" value="ZIP"/>
</dbReference>
<evidence type="ECO:0000313" key="7">
    <source>
        <dbReference type="EMBL" id="KAK5167726.1"/>
    </source>
</evidence>
<dbReference type="PANTHER" id="PTHR11040">
    <property type="entry name" value="ZINC/IRON TRANSPORTER"/>
    <property type="match status" value="1"/>
</dbReference>
<accession>A0AAV9P4P9</accession>
<sequence>MAAASHDYESGEEEGASSASGVSCHSHAGVEHCVDAEGNTVSSGCARPDYQYDIPLRIGLLFVILCTGAIGVLGPIFTAKFSKFDADHIVLVCLRQFGTGIIISTALVHLYTHAQLFFSNECLGRLQYEATTSAVVMAALFVTFLIEYIAQRLQRRKSTTQGRPAALHDHKMPQAAADDSSEEERRIPGSATEKELMVQVTVMEAGIIFHSILIGLTLVVANDSGFISLFIVILFHQMFEGIALGSRIAMTSAGLARKIVMALGFAITTPIGMAIGIGVLSSFNGNDPSTIVAIATLDAFSAGILLWVGLVGMLFSDWWFRPLATSGAVKTALGMLFLVSGLVLMSLLGKWA</sequence>
<keyword evidence="3 6" id="KW-1133">Transmembrane helix</keyword>
<dbReference type="AlphaFoldDB" id="A0AAV9P4P9"/>
<feature type="transmembrane region" description="Helical" evidence="6">
    <location>
        <begin position="291"/>
        <end position="315"/>
    </location>
</feature>
<name>A0AAV9P4P9_9PEZI</name>
<feature type="transmembrane region" description="Helical" evidence="6">
    <location>
        <begin position="196"/>
        <end position="220"/>
    </location>
</feature>
<evidence type="ECO:0000256" key="5">
    <source>
        <dbReference type="SAM" id="MobiDB-lite"/>
    </source>
</evidence>
<keyword evidence="2 6" id="KW-0812">Transmembrane</keyword>
<keyword evidence="8" id="KW-1185">Reference proteome</keyword>
<evidence type="ECO:0000256" key="4">
    <source>
        <dbReference type="ARBA" id="ARBA00023136"/>
    </source>
</evidence>
<feature type="transmembrane region" description="Helical" evidence="6">
    <location>
        <begin position="131"/>
        <end position="150"/>
    </location>
</feature>
<gene>
    <name evidence="7" type="primary">ZRT1</name>
    <name evidence="7" type="ORF">LTR77_007425</name>
</gene>
<feature type="transmembrane region" description="Helical" evidence="6">
    <location>
        <begin position="259"/>
        <end position="279"/>
    </location>
</feature>
<dbReference type="RefSeq" id="XP_064657432.1">
    <property type="nucleotide sequence ID" value="XM_064804662.1"/>
</dbReference>
<feature type="transmembrane region" description="Helical" evidence="6">
    <location>
        <begin position="58"/>
        <end position="77"/>
    </location>
</feature>
<evidence type="ECO:0000256" key="2">
    <source>
        <dbReference type="ARBA" id="ARBA00022692"/>
    </source>
</evidence>
<dbReference type="GO" id="GO:0005886">
    <property type="term" value="C:plasma membrane"/>
    <property type="evidence" value="ECO:0007669"/>
    <property type="project" value="TreeGrafter"/>
</dbReference>
<feature type="transmembrane region" description="Helical" evidence="6">
    <location>
        <begin position="89"/>
        <end position="111"/>
    </location>
</feature>
<feature type="region of interest" description="Disordered" evidence="5">
    <location>
        <begin position="160"/>
        <end position="188"/>
    </location>
</feature>
<protein>
    <submittedName>
        <fullName evidence="7">High-affinity Zn(2+) transporter zrt1</fullName>
    </submittedName>
</protein>
<comment type="subcellular location">
    <subcellularLocation>
        <location evidence="1">Membrane</location>
        <topology evidence="1">Multi-pass membrane protein</topology>
    </subcellularLocation>
</comment>
<proteinExistence type="predicted"/>
<dbReference type="GeneID" id="89928761"/>
<organism evidence="7 8">
    <name type="scientific">Saxophila tyrrhenica</name>
    <dbReference type="NCBI Taxonomy" id="1690608"/>
    <lineage>
        <taxon>Eukaryota</taxon>
        <taxon>Fungi</taxon>
        <taxon>Dikarya</taxon>
        <taxon>Ascomycota</taxon>
        <taxon>Pezizomycotina</taxon>
        <taxon>Dothideomycetes</taxon>
        <taxon>Dothideomycetidae</taxon>
        <taxon>Mycosphaerellales</taxon>
        <taxon>Extremaceae</taxon>
        <taxon>Saxophila</taxon>
    </lineage>
</organism>
<reference evidence="7 8" key="1">
    <citation type="submission" date="2023-08" db="EMBL/GenBank/DDBJ databases">
        <title>Black Yeasts Isolated from many extreme environments.</title>
        <authorList>
            <person name="Coleine C."/>
            <person name="Stajich J.E."/>
            <person name="Selbmann L."/>
        </authorList>
    </citation>
    <scope>NUCLEOTIDE SEQUENCE [LARGE SCALE GENOMIC DNA]</scope>
    <source>
        <strain evidence="7 8">CCFEE 5935</strain>
    </source>
</reference>
<dbReference type="PANTHER" id="PTHR11040:SF44">
    <property type="entry name" value="PROTEIN ZNTC-RELATED"/>
    <property type="match status" value="1"/>
</dbReference>
<evidence type="ECO:0000256" key="1">
    <source>
        <dbReference type="ARBA" id="ARBA00004141"/>
    </source>
</evidence>
<evidence type="ECO:0000256" key="6">
    <source>
        <dbReference type="SAM" id="Phobius"/>
    </source>
</evidence>
<dbReference type="EMBL" id="JAVRRT010000011">
    <property type="protein sequence ID" value="KAK5167726.1"/>
    <property type="molecule type" value="Genomic_DNA"/>
</dbReference>